<dbReference type="PANTHER" id="PTHR43877:SF2">
    <property type="entry name" value="AMINOALKYLPHOSPHONATE N-ACETYLTRANSFERASE-RELATED"/>
    <property type="match status" value="1"/>
</dbReference>
<evidence type="ECO:0000259" key="3">
    <source>
        <dbReference type="PROSITE" id="PS51186"/>
    </source>
</evidence>
<dbReference type="GO" id="GO:0016747">
    <property type="term" value="F:acyltransferase activity, transferring groups other than amino-acyl groups"/>
    <property type="evidence" value="ECO:0007669"/>
    <property type="project" value="InterPro"/>
</dbReference>
<dbReference type="CDD" id="cd04301">
    <property type="entry name" value="NAT_SF"/>
    <property type="match status" value="1"/>
</dbReference>
<dbReference type="PROSITE" id="PS51186">
    <property type="entry name" value="GNAT"/>
    <property type="match status" value="1"/>
</dbReference>
<evidence type="ECO:0000256" key="2">
    <source>
        <dbReference type="ARBA" id="ARBA00023315"/>
    </source>
</evidence>
<organism evidence="4 5">
    <name type="scientific">Bombiscardovia coagulans</name>
    <dbReference type="NCBI Taxonomy" id="686666"/>
    <lineage>
        <taxon>Bacteria</taxon>
        <taxon>Bacillati</taxon>
        <taxon>Actinomycetota</taxon>
        <taxon>Actinomycetes</taxon>
        <taxon>Bifidobacteriales</taxon>
        <taxon>Bifidobacteriaceae</taxon>
        <taxon>Bombiscardovia</taxon>
    </lineage>
</organism>
<dbReference type="Pfam" id="PF13673">
    <property type="entry name" value="Acetyltransf_10"/>
    <property type="match status" value="1"/>
</dbReference>
<accession>A0A261EUZ8</accession>
<protein>
    <submittedName>
        <fullName evidence="4">GNAT family N-acetyltransferase</fullName>
    </submittedName>
</protein>
<keyword evidence="1 4" id="KW-0808">Transferase</keyword>
<evidence type="ECO:0000313" key="5">
    <source>
        <dbReference type="Proteomes" id="UP000216004"/>
    </source>
</evidence>
<dbReference type="InterPro" id="IPR050832">
    <property type="entry name" value="Bact_Acetyltransf"/>
</dbReference>
<keyword evidence="2" id="KW-0012">Acyltransferase</keyword>
<proteinExistence type="predicted"/>
<gene>
    <name evidence="4" type="ORF">BOCO_0290</name>
</gene>
<dbReference type="PANTHER" id="PTHR43877">
    <property type="entry name" value="AMINOALKYLPHOSPHONATE N-ACETYLTRANSFERASE-RELATED-RELATED"/>
    <property type="match status" value="1"/>
</dbReference>
<dbReference type="SUPFAM" id="SSF55729">
    <property type="entry name" value="Acyl-CoA N-acyltransferases (Nat)"/>
    <property type="match status" value="1"/>
</dbReference>
<dbReference type="InterPro" id="IPR000182">
    <property type="entry name" value="GNAT_dom"/>
</dbReference>
<dbReference type="EMBL" id="MWWS01000003">
    <property type="protein sequence ID" value="OZG50690.1"/>
    <property type="molecule type" value="Genomic_DNA"/>
</dbReference>
<sequence>MRYCTYDYLPAQARLIREQVFVDEQGFHDEYDHIDDLCQHLLAFASPNDWVKLEHANMTVDQSTDGPVAIATSRFFASTPKGEPLPQDQASHATIYTIGRVAVDKAWRGLHCGAQVLAATEAAIRQRGGRTAILHAQEQAKDFYTKQGYQVIGERDYDQHCPHVWMSKDLD</sequence>
<name>A0A261EUZ8_9BIFI</name>
<feature type="domain" description="N-acetyltransferase" evidence="3">
    <location>
        <begin position="19"/>
        <end position="171"/>
    </location>
</feature>
<dbReference type="OrthoDB" id="5173601at2"/>
<reference evidence="4 5" key="1">
    <citation type="journal article" date="2017" name="BMC Genomics">
        <title>Comparative genomic and phylogenomic analyses of the Bifidobacteriaceae family.</title>
        <authorList>
            <person name="Lugli G.A."/>
            <person name="Milani C."/>
            <person name="Turroni F."/>
            <person name="Duranti S."/>
            <person name="Mancabelli L."/>
            <person name="Mangifesta M."/>
            <person name="Ferrario C."/>
            <person name="Modesto M."/>
            <person name="Mattarelli P."/>
            <person name="Jiri K."/>
            <person name="van Sinderen D."/>
            <person name="Ventura M."/>
        </authorList>
    </citation>
    <scope>NUCLEOTIDE SEQUENCE [LARGE SCALE GENOMIC DNA]</scope>
    <source>
        <strain evidence="4 5">DSM 22924</strain>
    </source>
</reference>
<evidence type="ECO:0000313" key="4">
    <source>
        <dbReference type="EMBL" id="OZG50690.1"/>
    </source>
</evidence>
<evidence type="ECO:0000256" key="1">
    <source>
        <dbReference type="ARBA" id="ARBA00022679"/>
    </source>
</evidence>
<keyword evidence="5" id="KW-1185">Reference proteome</keyword>
<comment type="caution">
    <text evidence="4">The sequence shown here is derived from an EMBL/GenBank/DDBJ whole genome shotgun (WGS) entry which is preliminary data.</text>
</comment>
<dbReference type="RefSeq" id="WP_094722336.1">
    <property type="nucleotide sequence ID" value="NZ_MWWS01000003.1"/>
</dbReference>
<dbReference type="Proteomes" id="UP000216004">
    <property type="component" value="Unassembled WGS sequence"/>
</dbReference>
<dbReference type="AlphaFoldDB" id="A0A261EUZ8"/>
<dbReference type="InterPro" id="IPR016181">
    <property type="entry name" value="Acyl_CoA_acyltransferase"/>
</dbReference>
<dbReference type="Gene3D" id="3.40.630.30">
    <property type="match status" value="1"/>
</dbReference>